<reference evidence="4 5" key="1">
    <citation type="submission" date="2020-04" db="EMBL/GenBank/DDBJ databases">
        <title>Chromosome-level genome assembly of a cyprinid fish Onychostoma macrolepis by integration of Nanopore Sequencing, Bionano and Hi-C technology.</title>
        <authorList>
            <person name="Wang D."/>
        </authorList>
    </citation>
    <scope>NUCLEOTIDE SEQUENCE [LARGE SCALE GENOMIC DNA]</scope>
    <source>
        <strain evidence="4">SWU-2019</strain>
        <tissue evidence="4">Muscle</tissue>
    </source>
</reference>
<evidence type="ECO:0000313" key="4">
    <source>
        <dbReference type="EMBL" id="KAF4096291.1"/>
    </source>
</evidence>
<feature type="region of interest" description="Disordered" evidence="1">
    <location>
        <begin position="121"/>
        <end position="140"/>
    </location>
</feature>
<gene>
    <name evidence="4" type="ORF">G5714_022260</name>
</gene>
<evidence type="ECO:0000256" key="1">
    <source>
        <dbReference type="SAM" id="MobiDB-lite"/>
    </source>
</evidence>
<protein>
    <submittedName>
        <fullName evidence="4">Uncharacterized protein</fullName>
    </submittedName>
</protein>
<keyword evidence="2" id="KW-0472">Membrane</keyword>
<comment type="caution">
    <text evidence="4">The sequence shown here is derived from an EMBL/GenBank/DDBJ whole genome shotgun (WGS) entry which is preliminary data.</text>
</comment>
<dbReference type="InterPro" id="IPR013783">
    <property type="entry name" value="Ig-like_fold"/>
</dbReference>
<feature type="chain" id="PRO_5029874271" evidence="3">
    <location>
        <begin position="19"/>
        <end position="181"/>
    </location>
</feature>
<dbReference type="Gene3D" id="2.60.40.10">
    <property type="entry name" value="Immunoglobulins"/>
    <property type="match status" value="1"/>
</dbReference>
<dbReference type="EMBL" id="JAAMOB010000023">
    <property type="protein sequence ID" value="KAF4096291.1"/>
    <property type="molecule type" value="Genomic_DNA"/>
</dbReference>
<keyword evidence="3" id="KW-0732">Signal</keyword>
<keyword evidence="5" id="KW-1185">Reference proteome</keyword>
<sequence length="181" mass="19423">MSFSTVIALLSGVLCAGGLSLEAADGQNVTISFESAGLERAEQVTITLTRESQKTVIVRYCRCGHCGDCSVVETPGVLLRPEEGSLTLLDVRCNNSGLYEARIIADNNLSTKNATLIVKKPQFSSSTEPTQPSISKPPDSSERQRIYVLIASAVFILVVLGVYFMCKCMREPESAADVEAG</sequence>
<keyword evidence="2" id="KW-1133">Transmembrane helix</keyword>
<keyword evidence="2" id="KW-0812">Transmembrane</keyword>
<proteinExistence type="predicted"/>
<feature type="transmembrane region" description="Helical" evidence="2">
    <location>
        <begin position="146"/>
        <end position="166"/>
    </location>
</feature>
<feature type="compositionally biased region" description="Polar residues" evidence="1">
    <location>
        <begin position="122"/>
        <end position="134"/>
    </location>
</feature>
<dbReference type="Proteomes" id="UP000579812">
    <property type="component" value="Unassembled WGS sequence"/>
</dbReference>
<evidence type="ECO:0000256" key="2">
    <source>
        <dbReference type="SAM" id="Phobius"/>
    </source>
</evidence>
<evidence type="ECO:0000313" key="5">
    <source>
        <dbReference type="Proteomes" id="UP000579812"/>
    </source>
</evidence>
<name>A0A7J6BNN2_9TELE</name>
<dbReference type="AlphaFoldDB" id="A0A7J6BNN2"/>
<organism evidence="4 5">
    <name type="scientific">Onychostoma macrolepis</name>
    <dbReference type="NCBI Taxonomy" id="369639"/>
    <lineage>
        <taxon>Eukaryota</taxon>
        <taxon>Metazoa</taxon>
        <taxon>Chordata</taxon>
        <taxon>Craniata</taxon>
        <taxon>Vertebrata</taxon>
        <taxon>Euteleostomi</taxon>
        <taxon>Actinopterygii</taxon>
        <taxon>Neopterygii</taxon>
        <taxon>Teleostei</taxon>
        <taxon>Ostariophysi</taxon>
        <taxon>Cypriniformes</taxon>
        <taxon>Cyprinidae</taxon>
        <taxon>Acrossocheilinae</taxon>
        <taxon>Onychostoma</taxon>
    </lineage>
</organism>
<evidence type="ECO:0000256" key="3">
    <source>
        <dbReference type="SAM" id="SignalP"/>
    </source>
</evidence>
<feature type="signal peptide" evidence="3">
    <location>
        <begin position="1"/>
        <end position="18"/>
    </location>
</feature>
<accession>A0A7J6BNN2</accession>